<dbReference type="EMBL" id="NUSQ01000066">
    <property type="protein sequence ID" value="PHD69062.1"/>
    <property type="molecule type" value="Genomic_DNA"/>
</dbReference>
<name>A0A2B5XIF6_9BACI</name>
<dbReference type="AlphaFoldDB" id="A0A2B5XIF6"/>
<sequence>MEAFSVMMRALRLSIKQAFCNRVSLIIMFSGLILISVYHYYYVIRYLGDAANGPISTEIKWIGFRDNEMDVYLLLMPVIASFPFSTSYNSDKSDGFKPFVSKGISLLPYSVTKYIVTFFCGGFLYTFPFILSLLFCKLTIPDGVPTDGSGIINNNGMFADLYSGSPITYIIVYIGINFLFAGLMALLGLAASAWSQKDYMALLFPFAATSIPYVLLNTILPSIGGAPFHLYDPKQPLDGMSPYILTMQCTFFLLVSLFMYIKGVKRDRKKYKRRLQRRERCRKSFQV</sequence>
<gene>
    <name evidence="1" type="ORF">COF40_16470</name>
</gene>
<comment type="caution">
    <text evidence="1">The sequence shown here is derived from an EMBL/GenBank/DDBJ whole genome shotgun (WGS) entry which is preliminary data.</text>
</comment>
<protein>
    <submittedName>
        <fullName evidence="1">Uncharacterized protein</fullName>
    </submittedName>
</protein>
<accession>A0A2B5XIF6</accession>
<proteinExistence type="predicted"/>
<evidence type="ECO:0000313" key="2">
    <source>
        <dbReference type="Proteomes" id="UP000225997"/>
    </source>
</evidence>
<organism evidence="1 2">
    <name type="scientific">Bacillus toyonensis</name>
    <dbReference type="NCBI Taxonomy" id="155322"/>
    <lineage>
        <taxon>Bacteria</taxon>
        <taxon>Bacillati</taxon>
        <taxon>Bacillota</taxon>
        <taxon>Bacilli</taxon>
        <taxon>Bacillales</taxon>
        <taxon>Bacillaceae</taxon>
        <taxon>Bacillus</taxon>
        <taxon>Bacillus cereus group</taxon>
    </lineage>
</organism>
<reference evidence="1 2" key="1">
    <citation type="submission" date="2017-09" db="EMBL/GenBank/DDBJ databases">
        <title>Large-scale bioinformatics analysis of Bacillus genomes uncovers conserved roles of natural products in bacterial physiology.</title>
        <authorList>
            <consortium name="Agbiome Team Llc"/>
            <person name="Bleich R.M."/>
            <person name="Grubbs K.J."/>
            <person name="Santa Maria K.C."/>
            <person name="Allen S.E."/>
            <person name="Farag S."/>
            <person name="Shank E.A."/>
            <person name="Bowers A."/>
        </authorList>
    </citation>
    <scope>NUCLEOTIDE SEQUENCE [LARGE SCALE GENOMIC DNA]</scope>
    <source>
        <strain evidence="1 2">AFS044250</strain>
    </source>
</reference>
<dbReference type="Proteomes" id="UP000225997">
    <property type="component" value="Unassembled WGS sequence"/>
</dbReference>
<evidence type="ECO:0000313" key="1">
    <source>
        <dbReference type="EMBL" id="PHD69062.1"/>
    </source>
</evidence>